<comment type="caution">
    <text evidence="3">The sequence shown here is derived from an EMBL/GenBank/DDBJ whole genome shotgun (WGS) entry which is preliminary data.</text>
</comment>
<gene>
    <name evidence="3" type="ORF">CUR86_17285</name>
</gene>
<reference evidence="3" key="1">
    <citation type="journal article" date="2015" name="Antonie Van Leeuwenhoek">
        <title>Comparative 16S rRNA signatures and multilocus sequence analysis for the genus Salinicola and description of Salinicola acroporae sp. nov., isolated from coral Acropora digitifera.</title>
        <authorList>
            <person name="Lepcha R.T."/>
            <person name="Poddar A."/>
            <person name="Schumann P."/>
            <person name="Das S.K."/>
        </authorList>
    </citation>
    <scope>NUCLEOTIDE SEQUENCE</scope>
    <source>
        <strain evidence="3">S4-41</strain>
    </source>
</reference>
<keyword evidence="4" id="KW-1185">Reference proteome</keyword>
<evidence type="ECO:0000313" key="3">
    <source>
        <dbReference type="EMBL" id="MDH4574005.1"/>
    </source>
</evidence>
<dbReference type="RefSeq" id="WP_110717568.1">
    <property type="nucleotide sequence ID" value="NZ_PGFS01000001.1"/>
</dbReference>
<dbReference type="InterPro" id="IPR025877">
    <property type="entry name" value="MobA-like_NTP_Trfase"/>
</dbReference>
<sequence>MSSDPQPDSPAVVALVMAAGVSRRFGGDKRRATLPDGRTLLATTLTTVALAYPRWWLVTRPEDDLELGEAFDPARHRRLVSAQARHGLGGSLGDAFRHLIAEGDTATAAAVVLADMPWLSVATCARLQRHADAEHIVIPSHRGRRGHPVLFGRRFWPTLAALEAGDGARAVVQTNREAVSVIDVDDDGIWRDIDTPQDLPEPS</sequence>
<name>A0ABT6I9N7_9GAMM</name>
<dbReference type="InterPro" id="IPR029044">
    <property type="entry name" value="Nucleotide-diphossugar_trans"/>
</dbReference>
<dbReference type="Proteomes" id="UP001162135">
    <property type="component" value="Unassembled WGS sequence"/>
</dbReference>
<dbReference type="PANTHER" id="PTHR43777:SF1">
    <property type="entry name" value="MOLYBDENUM COFACTOR CYTIDYLYLTRANSFERASE"/>
    <property type="match status" value="1"/>
</dbReference>
<dbReference type="Pfam" id="PF12804">
    <property type="entry name" value="NTP_transf_3"/>
    <property type="match status" value="1"/>
</dbReference>
<dbReference type="Gene3D" id="3.90.550.10">
    <property type="entry name" value="Spore Coat Polysaccharide Biosynthesis Protein SpsA, Chain A"/>
    <property type="match status" value="1"/>
</dbReference>
<reference evidence="3" key="2">
    <citation type="submission" date="2017-11" db="EMBL/GenBank/DDBJ databases">
        <authorList>
            <person name="Das S.K."/>
        </authorList>
    </citation>
    <scope>NUCLEOTIDE SEQUENCE</scope>
    <source>
        <strain evidence="3">S4-41</strain>
    </source>
</reference>
<dbReference type="PANTHER" id="PTHR43777">
    <property type="entry name" value="MOLYBDENUM COFACTOR CYTIDYLYLTRANSFERASE"/>
    <property type="match status" value="1"/>
</dbReference>
<accession>A0ABT6I9N7</accession>
<protein>
    <submittedName>
        <fullName evidence="3">CTP--molybdopterin cytidylyltransferase</fullName>
    </submittedName>
</protein>
<keyword evidence="3" id="KW-0548">Nucleotidyltransferase</keyword>
<evidence type="ECO:0000313" key="4">
    <source>
        <dbReference type="Proteomes" id="UP001162135"/>
    </source>
</evidence>
<proteinExistence type="predicted"/>
<dbReference type="GO" id="GO:0016779">
    <property type="term" value="F:nucleotidyltransferase activity"/>
    <property type="evidence" value="ECO:0007669"/>
    <property type="project" value="UniProtKB-KW"/>
</dbReference>
<dbReference type="SUPFAM" id="SSF53448">
    <property type="entry name" value="Nucleotide-diphospho-sugar transferases"/>
    <property type="match status" value="1"/>
</dbReference>
<organism evidence="3 4">
    <name type="scientific">Salinicola acroporae</name>
    <dbReference type="NCBI Taxonomy" id="1541440"/>
    <lineage>
        <taxon>Bacteria</taxon>
        <taxon>Pseudomonadati</taxon>
        <taxon>Pseudomonadota</taxon>
        <taxon>Gammaproteobacteria</taxon>
        <taxon>Oceanospirillales</taxon>
        <taxon>Halomonadaceae</taxon>
        <taxon>Salinicola</taxon>
    </lineage>
</organism>
<evidence type="ECO:0000259" key="2">
    <source>
        <dbReference type="Pfam" id="PF12804"/>
    </source>
</evidence>
<evidence type="ECO:0000256" key="1">
    <source>
        <dbReference type="ARBA" id="ARBA00022842"/>
    </source>
</evidence>
<dbReference type="EMBL" id="PGFS01000001">
    <property type="protein sequence ID" value="MDH4574005.1"/>
    <property type="molecule type" value="Genomic_DNA"/>
</dbReference>
<keyword evidence="3" id="KW-0808">Transferase</keyword>
<keyword evidence="1" id="KW-0460">Magnesium</keyword>
<feature type="domain" description="MobA-like NTP transferase" evidence="2">
    <location>
        <begin position="14"/>
        <end position="175"/>
    </location>
</feature>